<dbReference type="Gene3D" id="3.40.50.150">
    <property type="entry name" value="Vaccinia Virus protein VP39"/>
    <property type="match status" value="1"/>
</dbReference>
<keyword evidence="6" id="KW-1185">Reference proteome</keyword>
<gene>
    <name evidence="5" type="ORF">BKA03_002522</name>
</gene>
<evidence type="ECO:0000313" key="5">
    <source>
        <dbReference type="EMBL" id="NYI42403.1"/>
    </source>
</evidence>
<dbReference type="GO" id="GO:0008170">
    <property type="term" value="F:N-methyltransferase activity"/>
    <property type="evidence" value="ECO:0007669"/>
    <property type="project" value="InterPro"/>
</dbReference>
<evidence type="ECO:0000256" key="2">
    <source>
        <dbReference type="ARBA" id="ARBA00022603"/>
    </source>
</evidence>
<dbReference type="PRINTS" id="PR00508">
    <property type="entry name" value="S21N4MTFRASE"/>
</dbReference>
<keyword evidence="3 5" id="KW-0808">Transferase</keyword>
<dbReference type="GO" id="GO:0009007">
    <property type="term" value="F:site-specific DNA-methyltransferase (adenine-specific) activity"/>
    <property type="evidence" value="ECO:0007669"/>
    <property type="project" value="UniProtKB-EC"/>
</dbReference>
<protein>
    <submittedName>
        <fullName evidence="5">Adenine-specific DNA-methyltransferase</fullName>
        <ecNumber evidence="5">2.1.1.72</ecNumber>
    </submittedName>
</protein>
<name>A0A7Z0CKZ3_9MICO</name>
<dbReference type="EMBL" id="JACBZO010000001">
    <property type="protein sequence ID" value="NYI42403.1"/>
    <property type="molecule type" value="Genomic_DNA"/>
</dbReference>
<dbReference type="Pfam" id="PF01555">
    <property type="entry name" value="N6_N4_Mtase"/>
    <property type="match status" value="1"/>
</dbReference>
<reference evidence="5 6" key="1">
    <citation type="submission" date="2020-07" db="EMBL/GenBank/DDBJ databases">
        <title>Sequencing the genomes of 1000 actinobacteria strains.</title>
        <authorList>
            <person name="Klenk H.-P."/>
        </authorList>
    </citation>
    <scope>NUCLEOTIDE SEQUENCE [LARGE SCALE GENOMIC DNA]</scope>
    <source>
        <strain evidence="5 6">DSM 19970</strain>
    </source>
</reference>
<dbReference type="InterPro" id="IPR002052">
    <property type="entry name" value="DNA_methylase_N6_adenine_CS"/>
</dbReference>
<evidence type="ECO:0000256" key="1">
    <source>
        <dbReference type="ARBA" id="ARBA00006594"/>
    </source>
</evidence>
<dbReference type="InterPro" id="IPR029063">
    <property type="entry name" value="SAM-dependent_MTases_sf"/>
</dbReference>
<dbReference type="InterPro" id="IPR002941">
    <property type="entry name" value="DNA_methylase_N4/N6"/>
</dbReference>
<comment type="similarity">
    <text evidence="1">Belongs to the N(4)/N(6)-methyltransferase family.</text>
</comment>
<dbReference type="AlphaFoldDB" id="A0A7Z0CKZ3"/>
<dbReference type="RefSeq" id="WP_193745829.1">
    <property type="nucleotide sequence ID" value="NZ_BBRC01000002.1"/>
</dbReference>
<evidence type="ECO:0000259" key="4">
    <source>
        <dbReference type="Pfam" id="PF01555"/>
    </source>
</evidence>
<dbReference type="GO" id="GO:0003677">
    <property type="term" value="F:DNA binding"/>
    <property type="evidence" value="ECO:0007669"/>
    <property type="project" value="InterPro"/>
</dbReference>
<accession>A0A7Z0CKZ3</accession>
<sequence length="666" mass="74263">MTRVSNLESMLSQLDGDQSVKDGIRSLLKFGLVFEDSQPEVLRLYSGRVTSGCRVDNRSPDIDRFGTVERSPRGVTLDAGVRPVRWDDEPDTIDYVAETSLVPIAKPGESVYPGLDVIDTVERGGGKPHHVVIEGENLHALQALRYTHAGKVDCIYIDPPYNTGGDLIYNDKYLAKEDAFRHSKWLSFMDRRLRIARELLSDTGVIIVAIDDNEQAHLRLLMDEVFGASNFLANVVWEGSGKNHARYTSGGLDYMLVYGRDRTALDAADTRWVETKQGYEKCVTEAARIWAGANGDVDAATAAYRRWLRGQDGIETSLRTHYTEIDEEGRVYQRDNLAQPSPNRPNLRYDVLHPTTGLPVKRHPNGWRHDPARMARNIAEGRVLFGPDHTTTPRYKRVLTDQEAQAIRPNFEQSRMPSSVRLNSLLGEQRFDYPKDEVVLAKWIRAVTGRKVNATVLDFFGGSGSTMHAVMEMNAADGGSRHCILVTNNEVEERQRARLVAAGHFPGDPEFDKHGIFQHVTHPRIKTVATGIREDGSVYSEGVAENVTFARMTYTSRQSVKIGRDFNTIAPLLWLKAGGHGGVLRVDGTNLPQFLVGGHYGVLFESGAGAVSAFAIGIEDAGLEDGADVFVITDDDTRYAHACQRLTNYTVHRLYEDYLSNFEVRA</sequence>
<comment type="caution">
    <text evidence="5">The sequence shown here is derived from an EMBL/GenBank/DDBJ whole genome shotgun (WGS) entry which is preliminary data.</text>
</comment>
<dbReference type="SUPFAM" id="SSF53335">
    <property type="entry name" value="S-adenosyl-L-methionine-dependent methyltransferases"/>
    <property type="match status" value="1"/>
</dbReference>
<organism evidence="5 6">
    <name type="scientific">Demequina lutea</name>
    <dbReference type="NCBI Taxonomy" id="431489"/>
    <lineage>
        <taxon>Bacteria</taxon>
        <taxon>Bacillati</taxon>
        <taxon>Actinomycetota</taxon>
        <taxon>Actinomycetes</taxon>
        <taxon>Micrococcales</taxon>
        <taxon>Demequinaceae</taxon>
        <taxon>Demequina</taxon>
    </lineage>
</organism>
<feature type="domain" description="DNA methylase N-4/N-6" evidence="4">
    <location>
        <begin position="152"/>
        <end position="474"/>
    </location>
</feature>
<dbReference type="PROSITE" id="PS00092">
    <property type="entry name" value="N6_MTASE"/>
    <property type="match status" value="1"/>
</dbReference>
<dbReference type="EC" id="2.1.1.72" evidence="5"/>
<evidence type="ECO:0000256" key="3">
    <source>
        <dbReference type="ARBA" id="ARBA00022679"/>
    </source>
</evidence>
<dbReference type="InterPro" id="IPR001091">
    <property type="entry name" value="RM_Methyltransferase"/>
</dbReference>
<dbReference type="Proteomes" id="UP000547973">
    <property type="component" value="Unassembled WGS sequence"/>
</dbReference>
<proteinExistence type="inferred from homology"/>
<evidence type="ECO:0000313" key="6">
    <source>
        <dbReference type="Proteomes" id="UP000547973"/>
    </source>
</evidence>
<keyword evidence="2 5" id="KW-0489">Methyltransferase</keyword>
<dbReference type="GO" id="GO:0032259">
    <property type="term" value="P:methylation"/>
    <property type="evidence" value="ECO:0007669"/>
    <property type="project" value="UniProtKB-KW"/>
</dbReference>